<dbReference type="GO" id="GO:0007165">
    <property type="term" value="P:signal transduction"/>
    <property type="evidence" value="ECO:0007669"/>
    <property type="project" value="InterPro"/>
</dbReference>
<evidence type="ECO:0000313" key="7">
    <source>
        <dbReference type="Proteomes" id="UP000663829"/>
    </source>
</evidence>
<feature type="domain" description="TIR" evidence="2">
    <location>
        <begin position="376"/>
        <end position="500"/>
    </location>
</feature>
<accession>A0A814XNN8</accession>
<reference evidence="4" key="1">
    <citation type="submission" date="2021-02" db="EMBL/GenBank/DDBJ databases">
        <authorList>
            <person name="Nowell W R."/>
        </authorList>
    </citation>
    <scope>NUCLEOTIDE SEQUENCE</scope>
</reference>
<dbReference type="InterPro" id="IPR000157">
    <property type="entry name" value="TIR_dom"/>
</dbReference>
<dbReference type="Pfam" id="PF13676">
    <property type="entry name" value="TIR_2"/>
    <property type="match status" value="1"/>
</dbReference>
<dbReference type="OrthoDB" id="9978106at2759"/>
<dbReference type="SUPFAM" id="SSF52200">
    <property type="entry name" value="Toll/Interleukin receptor TIR domain"/>
    <property type="match status" value="1"/>
</dbReference>
<keyword evidence="7" id="KW-1185">Reference proteome</keyword>
<dbReference type="PANTHER" id="PTHR46270:SF2">
    <property type="entry name" value="TIR DOMAIN-CONTAINING PROTEIN"/>
    <property type="match status" value="1"/>
</dbReference>
<dbReference type="PANTHER" id="PTHR46270">
    <property type="entry name" value="ARMADILLO-TYPE FOLD-RELATED"/>
    <property type="match status" value="1"/>
</dbReference>
<feature type="region of interest" description="Disordered" evidence="1">
    <location>
        <begin position="524"/>
        <end position="545"/>
    </location>
</feature>
<dbReference type="InterPro" id="IPR035897">
    <property type="entry name" value="Toll_tir_struct_dom_sf"/>
</dbReference>
<dbReference type="EMBL" id="CAJOBC010009160">
    <property type="protein sequence ID" value="CAF3980817.1"/>
    <property type="molecule type" value="Genomic_DNA"/>
</dbReference>
<dbReference type="AlphaFoldDB" id="A0A814XNN8"/>
<evidence type="ECO:0000313" key="3">
    <source>
        <dbReference type="EMBL" id="CAF0811404.1"/>
    </source>
</evidence>
<evidence type="ECO:0000313" key="5">
    <source>
        <dbReference type="EMBL" id="CAF3595249.1"/>
    </source>
</evidence>
<dbReference type="Proteomes" id="UP000677228">
    <property type="component" value="Unassembled WGS sequence"/>
</dbReference>
<dbReference type="PROSITE" id="PS50104">
    <property type="entry name" value="TIR"/>
    <property type="match status" value="1"/>
</dbReference>
<protein>
    <recommendedName>
        <fullName evidence="2">TIR domain-containing protein</fullName>
    </recommendedName>
</protein>
<dbReference type="EMBL" id="CAJOBA010001426">
    <property type="protein sequence ID" value="CAF3595249.1"/>
    <property type="molecule type" value="Genomic_DNA"/>
</dbReference>
<gene>
    <name evidence="4" type="ORF">GPM918_LOCUS24506</name>
    <name evidence="3" type="ORF">OVA965_LOCUS5166</name>
    <name evidence="6" type="ORF">SRO942_LOCUS24506</name>
    <name evidence="5" type="ORF">TMI583_LOCUS5164</name>
</gene>
<name>A0A814XNN8_9BILA</name>
<dbReference type="Gene3D" id="3.40.50.10140">
    <property type="entry name" value="Toll/interleukin-1 receptor homology (TIR) domain"/>
    <property type="match status" value="1"/>
</dbReference>
<comment type="caution">
    <text evidence="4">The sequence shown here is derived from an EMBL/GenBank/DDBJ whole genome shotgun (WGS) entry which is preliminary data.</text>
</comment>
<evidence type="ECO:0000313" key="4">
    <source>
        <dbReference type="EMBL" id="CAF1217107.1"/>
    </source>
</evidence>
<sequence>MDCLCTEENLSYLSGKDVINFRWIFSIYTDIYLIIVKKVTRFRIFEAESYSVAAWNSHKFTFDDKHLLLLKSFALFLDNYLSDMITQVNTTDLNSDTVFGSTFNFIMALSDFTHFVPVLLETEYPKYLEKWLSFIVKHNIPVDIVESTMIIINNIARHEQGAQALNDRHMLETLKTFENTAKSYNNDHPILPIYYMCYALLVPLKQSKELKQDMITGTIIDYLLNKIWEAHKSSNMRTNTANISEYLVVLAKFVVNDTVAIYILEKSKVAQYPNALTFFNELFFRCHKLTPDDLYLKHLVRITLFNIFSSFSFQKAHQKEIKSNEEFIHAVEEASHSTDDPLIHTYLLQHLSAVKDSAQCILINLDLYKDVASTATKQIPMISYCHKDKEFCRRLTKSLKDKSIDVWVDEDGHCLSVDLWEEIGKAIKNASVVLIIVSEAYCHSKSCRKEATYADKRQKQIIAIYVDDDYEAEEWLDIRLTGTYIRFGKKLFDDAVSRLLNYIPKSNESLIALVPQIIQHEVTSQSPNVQQPSEQKEQQSTTSLMNKPVQNWTKQDIDAWFNERHLLPQLYSLYSFEDGAELYEYATAFNDNILDAENKKLKYENLCASIKSQFGVRFEDYHYAKLVTSMRKLITDNSQVNFLRDNPSSV</sequence>
<dbReference type="EMBL" id="CAJNOK010001426">
    <property type="protein sequence ID" value="CAF0811404.1"/>
    <property type="molecule type" value="Genomic_DNA"/>
</dbReference>
<dbReference type="Proteomes" id="UP000681722">
    <property type="component" value="Unassembled WGS sequence"/>
</dbReference>
<dbReference type="Proteomes" id="UP000663829">
    <property type="component" value="Unassembled WGS sequence"/>
</dbReference>
<dbReference type="EMBL" id="CAJNOQ010009158">
    <property type="protein sequence ID" value="CAF1217107.1"/>
    <property type="molecule type" value="Genomic_DNA"/>
</dbReference>
<organism evidence="4 7">
    <name type="scientific">Didymodactylos carnosus</name>
    <dbReference type="NCBI Taxonomy" id="1234261"/>
    <lineage>
        <taxon>Eukaryota</taxon>
        <taxon>Metazoa</taxon>
        <taxon>Spiralia</taxon>
        <taxon>Gnathifera</taxon>
        <taxon>Rotifera</taxon>
        <taxon>Eurotatoria</taxon>
        <taxon>Bdelloidea</taxon>
        <taxon>Philodinida</taxon>
        <taxon>Philodinidae</taxon>
        <taxon>Didymodactylos</taxon>
    </lineage>
</organism>
<evidence type="ECO:0000313" key="6">
    <source>
        <dbReference type="EMBL" id="CAF3980817.1"/>
    </source>
</evidence>
<evidence type="ECO:0000256" key="1">
    <source>
        <dbReference type="SAM" id="MobiDB-lite"/>
    </source>
</evidence>
<proteinExistence type="predicted"/>
<dbReference type="Proteomes" id="UP000682733">
    <property type="component" value="Unassembled WGS sequence"/>
</dbReference>
<evidence type="ECO:0000259" key="2">
    <source>
        <dbReference type="PROSITE" id="PS50104"/>
    </source>
</evidence>